<comment type="subcellular location">
    <subcellularLocation>
        <location evidence="1">Cell membrane</location>
        <topology evidence="1">Multi-pass membrane protein</topology>
    </subcellularLocation>
</comment>
<keyword evidence="5 8" id="KW-0812">Transmembrane</keyword>
<proteinExistence type="inferred from homology"/>
<feature type="transmembrane region" description="Helical" evidence="8">
    <location>
        <begin position="25"/>
        <end position="58"/>
    </location>
</feature>
<name>A0A9D1MYQ5_9CLOT</name>
<feature type="transmembrane region" description="Helical" evidence="8">
    <location>
        <begin position="89"/>
        <end position="111"/>
    </location>
</feature>
<evidence type="ECO:0000313" key="9">
    <source>
        <dbReference type="EMBL" id="HIU91624.1"/>
    </source>
</evidence>
<evidence type="ECO:0000256" key="6">
    <source>
        <dbReference type="ARBA" id="ARBA00022989"/>
    </source>
</evidence>
<feature type="transmembrane region" description="Helical" evidence="8">
    <location>
        <begin position="183"/>
        <end position="202"/>
    </location>
</feature>
<evidence type="ECO:0000256" key="3">
    <source>
        <dbReference type="ARBA" id="ARBA00022448"/>
    </source>
</evidence>
<keyword evidence="6 8" id="KW-1133">Transmembrane helix</keyword>
<dbReference type="AlphaFoldDB" id="A0A9D1MYQ5"/>
<evidence type="ECO:0000256" key="2">
    <source>
        <dbReference type="ARBA" id="ARBA00006669"/>
    </source>
</evidence>
<evidence type="ECO:0000256" key="8">
    <source>
        <dbReference type="SAM" id="Phobius"/>
    </source>
</evidence>
<feature type="transmembrane region" description="Helical" evidence="8">
    <location>
        <begin position="67"/>
        <end position="83"/>
    </location>
</feature>
<gene>
    <name evidence="9" type="ORF">IAD26_00670</name>
</gene>
<comment type="caution">
    <text evidence="9">The sequence shown here is derived from an EMBL/GenBank/DDBJ whole genome shotgun (WGS) entry which is preliminary data.</text>
</comment>
<organism evidence="9 10">
    <name type="scientific">Candidatus Limenecus avicola</name>
    <dbReference type="NCBI Taxonomy" id="2840847"/>
    <lineage>
        <taxon>Bacteria</taxon>
        <taxon>Bacillati</taxon>
        <taxon>Bacillota</taxon>
        <taxon>Clostridia</taxon>
        <taxon>Eubacteriales</taxon>
        <taxon>Clostridiaceae</taxon>
        <taxon>Clostridiaceae incertae sedis</taxon>
        <taxon>Candidatus Limenecus</taxon>
    </lineage>
</organism>
<dbReference type="PANTHER" id="PTHR36122">
    <property type="entry name" value="NICOTINAMIDE RIBOSIDE TRANSPORTER PNUC"/>
    <property type="match status" value="1"/>
</dbReference>
<dbReference type="EMBL" id="DVOD01000007">
    <property type="protein sequence ID" value="HIU91624.1"/>
    <property type="molecule type" value="Genomic_DNA"/>
</dbReference>
<comment type="similarity">
    <text evidence="2">Belongs to the nicotinamide ribonucleoside (NR) uptake permease (TC 4.B.1) family.</text>
</comment>
<keyword evidence="7 8" id="KW-0472">Membrane</keyword>
<reference evidence="9" key="1">
    <citation type="submission" date="2020-10" db="EMBL/GenBank/DDBJ databases">
        <authorList>
            <person name="Gilroy R."/>
        </authorList>
    </citation>
    <scope>NUCLEOTIDE SEQUENCE</scope>
    <source>
        <strain evidence="9">CHK154-7741</strain>
    </source>
</reference>
<evidence type="ECO:0000313" key="10">
    <source>
        <dbReference type="Proteomes" id="UP000886748"/>
    </source>
</evidence>
<dbReference type="PANTHER" id="PTHR36122:SF2">
    <property type="entry name" value="NICOTINAMIDE RIBOSIDE TRANSPORTER PNUC"/>
    <property type="match status" value="1"/>
</dbReference>
<dbReference type="GO" id="GO:0034257">
    <property type="term" value="F:nicotinamide riboside transmembrane transporter activity"/>
    <property type="evidence" value="ECO:0007669"/>
    <property type="project" value="InterPro"/>
</dbReference>
<evidence type="ECO:0000256" key="4">
    <source>
        <dbReference type="ARBA" id="ARBA00022475"/>
    </source>
</evidence>
<sequence length="236" mass="27016">MQSTLILSIKEFVKAELNGWKRAEVIGLCIVFTIIFVNAIVVKDSIIAVISAVCGILYSTIAGKGKVSCYIFGLTGTCCYSWLAFDNGLWGNLALYMCYYFPMQIIGIFAWRKHLKKETAEIIKKQLTFYERLKLSLAALLACICAIVLLYYFKDSSPVFDGITTVLSVFGMYLTVKRCIEQWIIWMVVNGLSSLMWLNLVIHGAKTYSTFIMWVVYFILAVYFYFCWKKEIGERN</sequence>
<dbReference type="Pfam" id="PF04973">
    <property type="entry name" value="NMN_transporter"/>
    <property type="match status" value="1"/>
</dbReference>
<dbReference type="NCBIfam" id="TIGR01528">
    <property type="entry name" value="NMN_trans_PnuC"/>
    <property type="match status" value="1"/>
</dbReference>
<dbReference type="Proteomes" id="UP000886748">
    <property type="component" value="Unassembled WGS sequence"/>
</dbReference>
<evidence type="ECO:0000256" key="1">
    <source>
        <dbReference type="ARBA" id="ARBA00004651"/>
    </source>
</evidence>
<accession>A0A9D1MYQ5</accession>
<protein>
    <submittedName>
        <fullName evidence="9">Nicotinamide mononucleotide transporter</fullName>
    </submittedName>
</protein>
<evidence type="ECO:0000256" key="7">
    <source>
        <dbReference type="ARBA" id="ARBA00023136"/>
    </source>
</evidence>
<keyword evidence="3" id="KW-0813">Transport</keyword>
<reference evidence="9" key="2">
    <citation type="journal article" date="2021" name="PeerJ">
        <title>Extensive microbial diversity within the chicken gut microbiome revealed by metagenomics and culture.</title>
        <authorList>
            <person name="Gilroy R."/>
            <person name="Ravi A."/>
            <person name="Getino M."/>
            <person name="Pursley I."/>
            <person name="Horton D.L."/>
            <person name="Alikhan N.F."/>
            <person name="Baker D."/>
            <person name="Gharbi K."/>
            <person name="Hall N."/>
            <person name="Watson M."/>
            <person name="Adriaenssens E.M."/>
            <person name="Foster-Nyarko E."/>
            <person name="Jarju S."/>
            <person name="Secka A."/>
            <person name="Antonio M."/>
            <person name="Oren A."/>
            <person name="Chaudhuri R.R."/>
            <person name="La Ragione R."/>
            <person name="Hildebrand F."/>
            <person name="Pallen M.J."/>
        </authorList>
    </citation>
    <scope>NUCLEOTIDE SEQUENCE</scope>
    <source>
        <strain evidence="9">CHK154-7741</strain>
    </source>
</reference>
<keyword evidence="4" id="KW-1003">Cell membrane</keyword>
<dbReference type="InterPro" id="IPR006419">
    <property type="entry name" value="NMN_transpt_PnuC"/>
</dbReference>
<feature type="transmembrane region" description="Helical" evidence="8">
    <location>
        <begin position="159"/>
        <end position="176"/>
    </location>
</feature>
<evidence type="ECO:0000256" key="5">
    <source>
        <dbReference type="ARBA" id="ARBA00022692"/>
    </source>
</evidence>
<feature type="transmembrane region" description="Helical" evidence="8">
    <location>
        <begin position="132"/>
        <end position="153"/>
    </location>
</feature>
<dbReference type="GO" id="GO:0005886">
    <property type="term" value="C:plasma membrane"/>
    <property type="evidence" value="ECO:0007669"/>
    <property type="project" value="UniProtKB-SubCell"/>
</dbReference>
<feature type="transmembrane region" description="Helical" evidence="8">
    <location>
        <begin position="208"/>
        <end position="228"/>
    </location>
</feature>